<feature type="transmembrane region" description="Helical" evidence="1">
    <location>
        <begin position="37"/>
        <end position="58"/>
    </location>
</feature>
<evidence type="ECO:0000313" key="3">
    <source>
        <dbReference type="EMBL" id="KKH00367.1"/>
    </source>
</evidence>
<dbReference type="EMBL" id="JJPV01000023">
    <property type="protein sequence ID" value="KKH02836.1"/>
    <property type="molecule type" value="Genomic_DNA"/>
</dbReference>
<accession>A0A0F8JG44</accession>
<dbReference type="Proteomes" id="UP000034468">
    <property type="component" value="Unassembled WGS sequence"/>
</dbReference>
<evidence type="ECO:0000313" key="7">
    <source>
        <dbReference type="Proteomes" id="UP000034468"/>
    </source>
</evidence>
<proteinExistence type="predicted"/>
<evidence type="ECO:0000313" key="5">
    <source>
        <dbReference type="Proteomes" id="UP000033835"/>
    </source>
</evidence>
<organism evidence="3 7">
    <name type="scientific">Methanosarcina mazei</name>
    <name type="common">Methanosarcina frisia</name>
    <dbReference type="NCBI Taxonomy" id="2209"/>
    <lineage>
        <taxon>Archaea</taxon>
        <taxon>Methanobacteriati</taxon>
        <taxon>Methanobacteriota</taxon>
        <taxon>Stenosarchaea group</taxon>
        <taxon>Methanomicrobia</taxon>
        <taxon>Methanosarcinales</taxon>
        <taxon>Methanosarcinaceae</taxon>
        <taxon>Methanosarcina</taxon>
    </lineage>
</organism>
<reference evidence="5 6" key="1">
    <citation type="journal article" date="2015" name="ISME J.">
        <title>Genomic and phenotypic differentiation among Methanosarcina mazei populations from Columbia River sediment.</title>
        <authorList>
            <person name="Youngblut N.D."/>
            <person name="Wirth J.S."/>
            <person name="Henriksen J.R."/>
            <person name="Smith M."/>
            <person name="Simon H."/>
            <person name="Metcalf W.W."/>
            <person name="Whitaker R.J."/>
        </authorList>
    </citation>
    <scope>NUCLEOTIDE SEQUENCE [LARGE SCALE GENOMIC DNA]</scope>
    <source>
        <strain evidence="3 7">3.H.M.1B.1</strain>
        <strain evidence="4 5">3.H.M.1B.2</strain>
        <strain evidence="2 6">3.H.M.1B.5</strain>
    </source>
</reference>
<feature type="transmembrane region" description="Helical" evidence="1">
    <location>
        <begin position="441"/>
        <end position="461"/>
    </location>
</feature>
<feature type="transmembrane region" description="Helical" evidence="1">
    <location>
        <begin position="12"/>
        <end position="31"/>
    </location>
</feature>
<dbReference type="PATRIC" id="fig|2209.45.peg.2081"/>
<feature type="transmembrane region" description="Helical" evidence="1">
    <location>
        <begin position="102"/>
        <end position="120"/>
    </location>
</feature>
<feature type="transmembrane region" description="Helical" evidence="1">
    <location>
        <begin position="132"/>
        <end position="153"/>
    </location>
</feature>
<gene>
    <name evidence="2" type="ORF">DU56_04725</name>
    <name evidence="3" type="ORF">DU66_09400</name>
    <name evidence="4" type="ORF">DU68_01490</name>
</gene>
<dbReference type="AlphaFoldDB" id="A0A0F8JG44"/>
<dbReference type="EMBL" id="JJPU01000046">
    <property type="protein sequence ID" value="KKH00367.1"/>
    <property type="molecule type" value="Genomic_DNA"/>
</dbReference>
<feature type="transmembrane region" description="Helical" evidence="1">
    <location>
        <begin position="473"/>
        <end position="491"/>
    </location>
</feature>
<sequence length="610" mass="70592">MDIKDNYFFDRFFKFFWVFSSLFFTLYLYLFKGDISYTIVGILTLISSIIWFFCSNNASVTITTNSPLKINLIIINSYLLLLTCGIYSLYNRPTLYTLPFNYYVIICLIFGIVALEIMYTSPKKSPLVLSQIIILGLFISWSQLFMSSGLIGIDPWFHHKFTYSLINQHFIPVNYAYSKFPLFHLLVASTWLISETGYKISTMFSISFIQIVCNSIFIYLLGKYLFNFKIGLLSSLLLICANYHIFMSFVSIPNSFAPTFTLAILYIMLKIKNKMKLESTVISIILMLSLILTHTLSAMWSAVTFLIFSIFYSINRNKSSFPISITFSVLFIVLMFGWWAYVSGTLLSLANMISFGFKLDSMFNTPRGFELSNIFVSPSYKIFSNIGLFAFFSLSFIGIFYMVSPKYANLLSFTMAIVGVTPLFLGFFSLVTQRSIITERWWYFAQIMLSIPLSVGIIIIFNSIKNMHLQKIMLLLVIISLSFSMLLSPLVNMGDNLLFPHVSRQTFTEAELQAVYTISSKYNGPVDTDEQMLYLSFLNIGISFNSINEELYLKKISIKPRYIFIRSYLMNHLLNIYNWSYLLDYDPNKELENLRFMKIYDSNAASLFYY</sequence>
<protein>
    <recommendedName>
        <fullName evidence="8">Glycosyltransferase RgtA/B/C/D-like domain-containing protein</fullName>
    </recommendedName>
</protein>
<dbReference type="EMBL" id="JJPW01000070">
    <property type="protein sequence ID" value="KKG99374.1"/>
    <property type="molecule type" value="Genomic_DNA"/>
</dbReference>
<feature type="transmembrane region" description="Helical" evidence="1">
    <location>
        <begin position="252"/>
        <end position="269"/>
    </location>
</feature>
<feature type="transmembrane region" description="Helical" evidence="1">
    <location>
        <begin position="70"/>
        <end position="90"/>
    </location>
</feature>
<evidence type="ECO:0000313" key="6">
    <source>
        <dbReference type="Proteomes" id="UP000034253"/>
    </source>
</evidence>
<feature type="transmembrane region" description="Helical" evidence="1">
    <location>
        <begin position="173"/>
        <end position="193"/>
    </location>
</feature>
<evidence type="ECO:0000256" key="1">
    <source>
        <dbReference type="SAM" id="Phobius"/>
    </source>
</evidence>
<dbReference type="Proteomes" id="UP000034253">
    <property type="component" value="Unassembled WGS sequence"/>
</dbReference>
<evidence type="ECO:0000313" key="4">
    <source>
        <dbReference type="EMBL" id="KKH02836.1"/>
    </source>
</evidence>
<feature type="transmembrane region" description="Helical" evidence="1">
    <location>
        <begin position="382"/>
        <end position="403"/>
    </location>
</feature>
<evidence type="ECO:0008006" key="8">
    <source>
        <dbReference type="Google" id="ProtNLM"/>
    </source>
</evidence>
<feature type="transmembrane region" description="Helical" evidence="1">
    <location>
        <begin position="410"/>
        <end position="429"/>
    </location>
</feature>
<feature type="transmembrane region" description="Helical" evidence="1">
    <location>
        <begin position="321"/>
        <end position="341"/>
    </location>
</feature>
<keyword evidence="1" id="KW-0472">Membrane</keyword>
<feature type="transmembrane region" description="Helical" evidence="1">
    <location>
        <begin position="200"/>
        <end position="220"/>
    </location>
</feature>
<dbReference type="Proteomes" id="UP000033835">
    <property type="component" value="Unassembled WGS sequence"/>
</dbReference>
<feature type="transmembrane region" description="Helical" evidence="1">
    <location>
        <begin position="281"/>
        <end position="314"/>
    </location>
</feature>
<keyword evidence="1" id="KW-0812">Transmembrane</keyword>
<name>A0A0F8JG44_METMZ</name>
<comment type="caution">
    <text evidence="3">The sequence shown here is derived from an EMBL/GenBank/DDBJ whole genome shotgun (WGS) entry which is preliminary data.</text>
</comment>
<keyword evidence="1" id="KW-1133">Transmembrane helix</keyword>
<evidence type="ECO:0000313" key="2">
    <source>
        <dbReference type="EMBL" id="KKG99374.1"/>
    </source>
</evidence>